<protein>
    <recommendedName>
        <fullName evidence="4">Lipocalin-like domain-containing protein</fullName>
    </recommendedName>
</protein>
<keyword evidence="3" id="KW-1185">Reference proteome</keyword>
<reference evidence="2 3" key="1">
    <citation type="submission" date="2018-04" db="EMBL/GenBank/DDBJ databases">
        <title>Genome sequencing of Flavobacterium sp. HYN0048.</title>
        <authorList>
            <person name="Yi H."/>
            <person name="Baek C."/>
        </authorList>
    </citation>
    <scope>NUCLEOTIDE SEQUENCE [LARGE SCALE GENOMIC DNA]</scope>
    <source>
        <strain evidence="2 3">HYN0048</strain>
    </source>
</reference>
<organism evidence="2 3">
    <name type="scientific">Flavobacterium magnum</name>
    <dbReference type="NCBI Taxonomy" id="2162713"/>
    <lineage>
        <taxon>Bacteria</taxon>
        <taxon>Pseudomonadati</taxon>
        <taxon>Bacteroidota</taxon>
        <taxon>Flavobacteriia</taxon>
        <taxon>Flavobacteriales</taxon>
        <taxon>Flavobacteriaceae</taxon>
        <taxon>Flavobacterium</taxon>
    </lineage>
</organism>
<dbReference type="KEGG" id="fmg:HYN48_10265"/>
<sequence>MSGESMDPMTKKMKKVRETWTMVDNDTQKMEMFETAPDGKEYKSMEIVMRRKK</sequence>
<dbReference type="Proteomes" id="UP000244193">
    <property type="component" value="Chromosome"/>
</dbReference>
<dbReference type="InterPro" id="IPR011473">
    <property type="entry name" value="DUF1579"/>
</dbReference>
<evidence type="ECO:0000313" key="2">
    <source>
        <dbReference type="EMBL" id="AWA30442.1"/>
    </source>
</evidence>
<dbReference type="OrthoDB" id="277821at2"/>
<gene>
    <name evidence="2" type="ORF">HYN48_10265</name>
</gene>
<evidence type="ECO:0000313" key="3">
    <source>
        <dbReference type="Proteomes" id="UP000244193"/>
    </source>
</evidence>
<dbReference type="EMBL" id="CP028811">
    <property type="protein sequence ID" value="AWA30442.1"/>
    <property type="molecule type" value="Genomic_DNA"/>
</dbReference>
<feature type="region of interest" description="Disordered" evidence="1">
    <location>
        <begin position="1"/>
        <end position="21"/>
    </location>
</feature>
<dbReference type="AlphaFoldDB" id="A0A2S0RI88"/>
<name>A0A2S0RI88_9FLAO</name>
<proteinExistence type="predicted"/>
<evidence type="ECO:0000256" key="1">
    <source>
        <dbReference type="SAM" id="MobiDB-lite"/>
    </source>
</evidence>
<accession>A0A2S0RI88</accession>
<dbReference type="Pfam" id="PF07617">
    <property type="entry name" value="DUF1579"/>
    <property type="match status" value="1"/>
</dbReference>
<evidence type="ECO:0008006" key="4">
    <source>
        <dbReference type="Google" id="ProtNLM"/>
    </source>
</evidence>